<proteinExistence type="inferred from homology"/>
<evidence type="ECO:0000313" key="2">
    <source>
        <dbReference type="EMBL" id="MCD2422650.1"/>
    </source>
</evidence>
<evidence type="ECO:0000313" key="3">
    <source>
        <dbReference type="Proteomes" id="UP001199816"/>
    </source>
</evidence>
<protein>
    <submittedName>
        <fullName evidence="2">DUF3748 domain-containing protein</fullName>
    </submittedName>
</protein>
<dbReference type="PANTHER" id="PTHR36842:SF1">
    <property type="entry name" value="PROTEIN TOLB"/>
    <property type="match status" value="1"/>
</dbReference>
<comment type="similarity">
    <text evidence="1">Belongs to the TolB family.</text>
</comment>
<reference evidence="2 3" key="1">
    <citation type="submission" date="2021-11" db="EMBL/GenBank/DDBJ databases">
        <title>Genomic of Niabella pedocola.</title>
        <authorList>
            <person name="Wu T."/>
        </authorList>
    </citation>
    <scope>NUCLEOTIDE SEQUENCE [LARGE SCALE GENOMIC DNA]</scope>
    <source>
        <strain evidence="2 3">JCM 31011</strain>
    </source>
</reference>
<dbReference type="Pfam" id="PF12566">
    <property type="entry name" value="DUF3748"/>
    <property type="match status" value="1"/>
</dbReference>
<dbReference type="InterPro" id="IPR011042">
    <property type="entry name" value="6-blade_b-propeller_TolB-like"/>
</dbReference>
<dbReference type="Gene3D" id="2.120.10.30">
    <property type="entry name" value="TolB, C-terminal domain"/>
    <property type="match status" value="2"/>
</dbReference>
<dbReference type="RefSeq" id="WP_231003846.1">
    <property type="nucleotide sequence ID" value="NZ_JAJNEC010000005.1"/>
</dbReference>
<sequence>MTMNSCASGKEENTVLQLTHTAGGHTLHHNNVFSPDGQWIVFDGRNDDTKIGETSVIGVVHVKTGEEKELYQTKNPTRYGPGVGAASFSPVADRVIFIHGLANADKEKPYDISRRTGVAIDLERPLQPVFMDARDITAPYTPGALRGGTHSHCWSGDGHMISFTYNDALIEPELRTVGVMFDAGRPVLVNAFDGNNSGQLYAAVVADVVAHPQSGSDEISKAFDECWVGKDGYTDGAGRRIPYAIAFQGNTVNKKGETITELFIADLDPEEILKDTAAVGIAGERPHVPKGVRVQRISRTGRGLSHVRHWLRSSPDGRFIYALAPDDKGIAQVVRYAVSGGQATYITKNATPIDYSFNLNKEGTRIAYVTDNNVYLYDLLKHANMRLTFNEPGDLKIAGAPSFSPDGHLLVYNQYRPAGPQQYLQIMTVAVK</sequence>
<dbReference type="Pfam" id="PF07676">
    <property type="entry name" value="PD40"/>
    <property type="match status" value="1"/>
</dbReference>
<comment type="caution">
    <text evidence="2">The sequence shown here is derived from an EMBL/GenBank/DDBJ whole genome shotgun (WGS) entry which is preliminary data.</text>
</comment>
<dbReference type="Proteomes" id="UP001199816">
    <property type="component" value="Unassembled WGS sequence"/>
</dbReference>
<dbReference type="SUPFAM" id="SSF82171">
    <property type="entry name" value="DPP6 N-terminal domain-like"/>
    <property type="match status" value="1"/>
</dbReference>
<accession>A0ABS8PP50</accession>
<organism evidence="2 3">
    <name type="scientific">Niabella pedocola</name>
    <dbReference type="NCBI Taxonomy" id="1752077"/>
    <lineage>
        <taxon>Bacteria</taxon>
        <taxon>Pseudomonadati</taxon>
        <taxon>Bacteroidota</taxon>
        <taxon>Chitinophagia</taxon>
        <taxon>Chitinophagales</taxon>
        <taxon>Chitinophagaceae</taxon>
        <taxon>Niabella</taxon>
    </lineage>
</organism>
<dbReference type="EMBL" id="JAJNEC010000005">
    <property type="protein sequence ID" value="MCD2422650.1"/>
    <property type="molecule type" value="Genomic_DNA"/>
</dbReference>
<dbReference type="InterPro" id="IPR022223">
    <property type="entry name" value="DUF3748"/>
</dbReference>
<dbReference type="PANTHER" id="PTHR36842">
    <property type="entry name" value="PROTEIN TOLB HOMOLOG"/>
    <property type="match status" value="1"/>
</dbReference>
<dbReference type="InterPro" id="IPR011659">
    <property type="entry name" value="WD40"/>
</dbReference>
<keyword evidence="3" id="KW-1185">Reference proteome</keyword>
<gene>
    <name evidence="2" type="ORF">LQ567_07755</name>
</gene>
<evidence type="ECO:0000256" key="1">
    <source>
        <dbReference type="ARBA" id="ARBA00009820"/>
    </source>
</evidence>
<name>A0ABS8PP50_9BACT</name>